<keyword evidence="4" id="KW-1185">Reference proteome</keyword>
<proteinExistence type="predicted"/>
<reference evidence="3 4" key="1">
    <citation type="submission" date="2024-06" db="EMBL/GenBank/DDBJ databases">
        <title>The Natural Products Discovery Center: Release of the First 8490 Sequenced Strains for Exploring Actinobacteria Biosynthetic Diversity.</title>
        <authorList>
            <person name="Kalkreuter E."/>
            <person name="Kautsar S.A."/>
            <person name="Yang D."/>
            <person name="Bader C.D."/>
            <person name="Teijaro C.N."/>
            <person name="Fluegel L."/>
            <person name="Davis C.M."/>
            <person name="Simpson J.R."/>
            <person name="Lauterbach L."/>
            <person name="Steele A.D."/>
            <person name="Gui C."/>
            <person name="Meng S."/>
            <person name="Li G."/>
            <person name="Viehrig K."/>
            <person name="Ye F."/>
            <person name="Su P."/>
            <person name="Kiefer A.F."/>
            <person name="Nichols A."/>
            <person name="Cepeda A.J."/>
            <person name="Yan W."/>
            <person name="Fan B."/>
            <person name="Jiang Y."/>
            <person name="Adhikari A."/>
            <person name="Zheng C.-J."/>
            <person name="Schuster L."/>
            <person name="Cowan T.M."/>
            <person name="Smanski M.J."/>
            <person name="Chevrette M.G."/>
            <person name="De Carvalho L.P.S."/>
            <person name="Shen B."/>
        </authorList>
    </citation>
    <scope>NUCLEOTIDE SEQUENCE [LARGE SCALE GENOMIC DNA]</scope>
    <source>
        <strain evidence="3 4">NPDC006434</strain>
    </source>
</reference>
<dbReference type="CDD" id="cd00093">
    <property type="entry name" value="HTH_XRE"/>
    <property type="match status" value="1"/>
</dbReference>
<evidence type="ECO:0000259" key="2">
    <source>
        <dbReference type="SMART" id="SM00530"/>
    </source>
</evidence>
<name>A0ABV2V648_9ACTN</name>
<dbReference type="InterPro" id="IPR001387">
    <property type="entry name" value="Cro/C1-type_HTH"/>
</dbReference>
<feature type="compositionally biased region" description="Low complexity" evidence="1">
    <location>
        <begin position="106"/>
        <end position="121"/>
    </location>
</feature>
<gene>
    <name evidence="3" type="ORF">ABZZ21_33045</name>
</gene>
<evidence type="ECO:0000313" key="4">
    <source>
        <dbReference type="Proteomes" id="UP001550210"/>
    </source>
</evidence>
<dbReference type="SMART" id="SM00530">
    <property type="entry name" value="HTH_XRE"/>
    <property type="match status" value="1"/>
</dbReference>
<feature type="compositionally biased region" description="Low complexity" evidence="1">
    <location>
        <begin position="135"/>
        <end position="163"/>
    </location>
</feature>
<protein>
    <submittedName>
        <fullName evidence="3">Helix-turn-helix transcriptional regulator</fullName>
    </submittedName>
</protein>
<dbReference type="InterPro" id="IPR010982">
    <property type="entry name" value="Lambda_DNA-bd_dom_sf"/>
</dbReference>
<sequence length="439" mass="46372">MDSIHDDVAELALRLRRLKERTDRSYAALARRLDLHASTLHRYCSGEAVPQDFAPIERFAVLCGASLEERTELHRRWIMAYAARQRSRPAERRQASASRDAMSATVSIGSVGDGSDSAVSARGQSPDAGVGGDTAGAATGPVAAGVQLPGAASSPARSRFSGGRPRRRPVRSVVLAVSLVAGLLGLTASAAGPPSTSVTGSGRPEPHQARAGTAQPVAPLTWTANFHTRGVNGCGEDYVVAKAPQQVPPPPHPEDVAAWVDSQRAVHGGPTGVQITVQGRGSAAVVLDALHVRVVNRAAPAADRGTVYSLGDGCGAGIIPRFFSVNLDAYQPLARSVPGDNGSGTKIPAINFPYQVSLQEPEVLVVSTLNKSCTCDWYLELAWSSQGRTGTVRIDDHGRPFRSTSTKGLKGYRYDRIYHSPGRWVPIPAVNMEEDGGEG</sequence>
<organism evidence="3 4">
    <name type="scientific">Streptomyces ossamyceticus</name>
    <dbReference type="NCBI Taxonomy" id="249581"/>
    <lineage>
        <taxon>Bacteria</taxon>
        <taxon>Bacillati</taxon>
        <taxon>Actinomycetota</taxon>
        <taxon>Actinomycetes</taxon>
        <taxon>Kitasatosporales</taxon>
        <taxon>Streptomycetaceae</taxon>
        <taxon>Streptomyces</taxon>
    </lineage>
</organism>
<dbReference type="RefSeq" id="WP_355401747.1">
    <property type="nucleotide sequence ID" value="NZ_JBEGHN010000002.1"/>
</dbReference>
<feature type="domain" description="HTH cro/C1-type" evidence="2">
    <location>
        <begin position="14"/>
        <end position="70"/>
    </location>
</feature>
<comment type="caution">
    <text evidence="3">The sequence shown here is derived from an EMBL/GenBank/DDBJ whole genome shotgun (WGS) entry which is preliminary data.</text>
</comment>
<evidence type="ECO:0000313" key="3">
    <source>
        <dbReference type="EMBL" id="MET9849293.1"/>
    </source>
</evidence>
<dbReference type="SUPFAM" id="SSF47413">
    <property type="entry name" value="lambda repressor-like DNA-binding domains"/>
    <property type="match status" value="1"/>
</dbReference>
<evidence type="ECO:0000256" key="1">
    <source>
        <dbReference type="SAM" id="MobiDB-lite"/>
    </source>
</evidence>
<dbReference type="Proteomes" id="UP001550210">
    <property type="component" value="Unassembled WGS sequence"/>
</dbReference>
<accession>A0ABV2V648</accession>
<dbReference type="Pfam" id="PF13560">
    <property type="entry name" value="HTH_31"/>
    <property type="match status" value="1"/>
</dbReference>
<dbReference type="EMBL" id="JBEXPZ010000051">
    <property type="protein sequence ID" value="MET9849293.1"/>
    <property type="molecule type" value="Genomic_DNA"/>
</dbReference>
<feature type="region of interest" description="Disordered" evidence="1">
    <location>
        <begin position="88"/>
        <end position="168"/>
    </location>
</feature>
<feature type="region of interest" description="Disordered" evidence="1">
    <location>
        <begin position="188"/>
        <end position="215"/>
    </location>
</feature>